<name>A0A098G0E2_9GAMM</name>
<evidence type="ECO:0000313" key="2">
    <source>
        <dbReference type="Proteomes" id="UP000032430"/>
    </source>
</evidence>
<dbReference type="Proteomes" id="UP000032430">
    <property type="component" value="Chromosome I"/>
</dbReference>
<dbReference type="HOGENOM" id="CLU_3201497_0_0_6"/>
<keyword evidence="2" id="KW-1185">Reference proteome</keyword>
<dbReference type="AlphaFoldDB" id="A0A098G0E2"/>
<sequence length="49" mass="5796">MQRAPFTKKIKLRKSKLSDKSQLYRPIDFYKKRLQSLSGKVCKPILKVT</sequence>
<evidence type="ECO:0000313" key="1">
    <source>
        <dbReference type="EMBL" id="CEG55977.1"/>
    </source>
</evidence>
<reference evidence="2" key="1">
    <citation type="submission" date="2014-09" db="EMBL/GenBank/DDBJ databases">
        <authorList>
            <person name="Gomez-Valero L."/>
        </authorList>
    </citation>
    <scope>NUCLEOTIDE SEQUENCE [LARGE SCALE GENOMIC DNA]</scope>
    <source>
        <strain evidence="2">ATCC700992</strain>
    </source>
</reference>
<dbReference type="KEGG" id="lfa:LFA_0520"/>
<protein>
    <submittedName>
        <fullName evidence="1">Uncharacterized protein</fullName>
    </submittedName>
</protein>
<organism evidence="1 2">
    <name type="scientific">Legionella fallonii LLAP-10</name>
    <dbReference type="NCBI Taxonomy" id="1212491"/>
    <lineage>
        <taxon>Bacteria</taxon>
        <taxon>Pseudomonadati</taxon>
        <taxon>Pseudomonadota</taxon>
        <taxon>Gammaproteobacteria</taxon>
        <taxon>Legionellales</taxon>
        <taxon>Legionellaceae</taxon>
        <taxon>Legionella</taxon>
    </lineage>
</organism>
<accession>A0A098G0E2</accession>
<gene>
    <name evidence="1" type="ORF">LFA_0520</name>
</gene>
<dbReference type="EMBL" id="LN614827">
    <property type="protein sequence ID" value="CEG55977.1"/>
    <property type="molecule type" value="Genomic_DNA"/>
</dbReference>
<proteinExistence type="predicted"/>